<dbReference type="InterPro" id="IPR025963">
    <property type="entry name" value="FLgD_Tudor"/>
</dbReference>
<comment type="similarity">
    <text evidence="1 5">Belongs to the FlgD family.</text>
</comment>
<evidence type="ECO:0000313" key="9">
    <source>
        <dbReference type="EMBL" id="MDC8773765.1"/>
    </source>
</evidence>
<name>A0ABT5KIJ7_9BURK</name>
<evidence type="ECO:0000259" key="7">
    <source>
        <dbReference type="Pfam" id="PF13860"/>
    </source>
</evidence>
<dbReference type="Pfam" id="PF13860">
    <property type="entry name" value="FlgD_ig"/>
    <property type="match status" value="1"/>
</dbReference>
<evidence type="ECO:0000256" key="2">
    <source>
        <dbReference type="ARBA" id="ARBA00016013"/>
    </source>
</evidence>
<feature type="domain" description="FlgD Tudor-like" evidence="8">
    <location>
        <begin position="87"/>
        <end position="216"/>
    </location>
</feature>
<keyword evidence="9" id="KW-0969">Cilium</keyword>
<evidence type="ECO:0000256" key="1">
    <source>
        <dbReference type="ARBA" id="ARBA00010577"/>
    </source>
</evidence>
<proteinExistence type="inferred from homology"/>
<keyword evidence="9" id="KW-0282">Flagellum</keyword>
<keyword evidence="10" id="KW-1185">Reference proteome</keyword>
<evidence type="ECO:0000256" key="5">
    <source>
        <dbReference type="RuleBase" id="RU362076"/>
    </source>
</evidence>
<dbReference type="Gene3D" id="2.30.30.910">
    <property type="match status" value="1"/>
</dbReference>
<dbReference type="Pfam" id="PF13861">
    <property type="entry name" value="FLgD_tudor"/>
    <property type="match status" value="1"/>
</dbReference>
<evidence type="ECO:0000256" key="4">
    <source>
        <dbReference type="ARBA" id="ARBA00024746"/>
    </source>
</evidence>
<keyword evidence="3 5" id="KW-1005">Bacterial flagellum biogenesis</keyword>
<reference evidence="9 10" key="1">
    <citation type="submission" date="2022-10" db="EMBL/GenBank/DDBJ databases">
        <title>Paucibacter sp. hw1 Genome sequencing.</title>
        <authorList>
            <person name="Park S."/>
        </authorList>
    </citation>
    <scope>NUCLEOTIDE SEQUENCE [LARGE SCALE GENOMIC DNA]</scope>
    <source>
        <strain evidence="10">hw1</strain>
    </source>
</reference>
<organism evidence="9 10">
    <name type="scientific">Roseateles albus</name>
    <dbReference type="NCBI Taxonomy" id="2987525"/>
    <lineage>
        <taxon>Bacteria</taxon>
        <taxon>Pseudomonadati</taxon>
        <taxon>Pseudomonadota</taxon>
        <taxon>Betaproteobacteria</taxon>
        <taxon>Burkholderiales</taxon>
        <taxon>Sphaerotilaceae</taxon>
        <taxon>Roseateles</taxon>
    </lineage>
</organism>
<feature type="region of interest" description="Disordered" evidence="6">
    <location>
        <begin position="1"/>
        <end position="27"/>
    </location>
</feature>
<sequence length="219" mass="23118">MAASAVSNTTTTTKASTDSLIPQGSKNAAETQDRFMKLLIAQMKNQDPMNPMDNAQVTSQMAQIETVTGVSNLDTSIKSLSAQFVQMQALQSVSLVGRDVSVEGNRLQMDQGVGTGVFEIGAPADAVKLEVLSPGGNVIDTVQLGAQGAGRHSFDWQPSENDPSAKYNFRITATKGTAPVSNTTYSLDKVLAVNTGGAKLQLQLQNAGLVDYSSVKTFD</sequence>
<dbReference type="EMBL" id="JAQQXT010000014">
    <property type="protein sequence ID" value="MDC8773765.1"/>
    <property type="molecule type" value="Genomic_DNA"/>
</dbReference>
<evidence type="ECO:0000313" key="10">
    <source>
        <dbReference type="Proteomes" id="UP001221189"/>
    </source>
</evidence>
<protein>
    <recommendedName>
        <fullName evidence="2 5">Basal-body rod modification protein FlgD</fullName>
    </recommendedName>
</protein>
<keyword evidence="9" id="KW-0966">Cell projection</keyword>
<feature type="domain" description="FlgD/Vpr Ig-like" evidence="7">
    <location>
        <begin position="104"/>
        <end position="176"/>
    </location>
</feature>
<accession>A0ABT5KIJ7</accession>
<dbReference type="Proteomes" id="UP001221189">
    <property type="component" value="Unassembled WGS sequence"/>
</dbReference>
<dbReference type="InterPro" id="IPR005648">
    <property type="entry name" value="FlgD"/>
</dbReference>
<dbReference type="InterPro" id="IPR025965">
    <property type="entry name" value="FlgD/Vpr_Ig-like"/>
</dbReference>
<dbReference type="RefSeq" id="WP_273601900.1">
    <property type="nucleotide sequence ID" value="NZ_JAQQXT010000014.1"/>
</dbReference>
<comment type="function">
    <text evidence="4 5">Required for flagellar hook formation. May act as a scaffolding protein.</text>
</comment>
<comment type="caution">
    <text evidence="9">The sequence shown here is derived from an EMBL/GenBank/DDBJ whole genome shotgun (WGS) entry which is preliminary data.</text>
</comment>
<feature type="compositionally biased region" description="Low complexity" evidence="6">
    <location>
        <begin position="1"/>
        <end position="19"/>
    </location>
</feature>
<dbReference type="Gene3D" id="2.60.40.4070">
    <property type="match status" value="1"/>
</dbReference>
<gene>
    <name evidence="9" type="ORF">PRZ03_19505</name>
</gene>
<dbReference type="Pfam" id="PF03963">
    <property type="entry name" value="FlgD"/>
    <property type="match status" value="1"/>
</dbReference>
<evidence type="ECO:0000256" key="3">
    <source>
        <dbReference type="ARBA" id="ARBA00022795"/>
    </source>
</evidence>
<evidence type="ECO:0000259" key="8">
    <source>
        <dbReference type="Pfam" id="PF13861"/>
    </source>
</evidence>
<evidence type="ECO:0000256" key="6">
    <source>
        <dbReference type="SAM" id="MobiDB-lite"/>
    </source>
</evidence>